<accession>A0AAW4WQZ7</accession>
<protein>
    <submittedName>
        <fullName evidence="3">Substrate-binding domain-containing protein</fullName>
    </submittedName>
</protein>
<gene>
    <name evidence="3" type="ORF">LK487_18830</name>
</gene>
<dbReference type="EMBL" id="JAJFBX010000461">
    <property type="protein sequence ID" value="MCC2749028.1"/>
    <property type="molecule type" value="Genomic_DNA"/>
</dbReference>
<dbReference type="Proteomes" id="UP001197847">
    <property type="component" value="Unassembled WGS sequence"/>
</dbReference>
<comment type="similarity">
    <text evidence="1">Belongs to the PstS family.</text>
</comment>
<feature type="non-terminal residue" evidence="3">
    <location>
        <position position="1"/>
    </location>
</feature>
<organism evidence="3 4">
    <name type="scientific">Agathobacter rectalis</name>
    <dbReference type="NCBI Taxonomy" id="39491"/>
    <lineage>
        <taxon>Bacteria</taxon>
        <taxon>Bacillati</taxon>
        <taxon>Bacillota</taxon>
        <taxon>Clostridia</taxon>
        <taxon>Lachnospirales</taxon>
        <taxon>Lachnospiraceae</taxon>
        <taxon>Agathobacter</taxon>
    </lineage>
</organism>
<evidence type="ECO:0000259" key="2">
    <source>
        <dbReference type="Pfam" id="PF12849"/>
    </source>
</evidence>
<evidence type="ECO:0000313" key="4">
    <source>
        <dbReference type="Proteomes" id="UP001197847"/>
    </source>
</evidence>
<dbReference type="SUPFAM" id="SSF53850">
    <property type="entry name" value="Periplasmic binding protein-like II"/>
    <property type="match status" value="1"/>
</dbReference>
<feature type="domain" description="PBP" evidence="2">
    <location>
        <begin position="2"/>
        <end position="62"/>
    </location>
</feature>
<evidence type="ECO:0000256" key="1">
    <source>
        <dbReference type="ARBA" id="ARBA00008725"/>
    </source>
</evidence>
<name>A0AAW4WQZ7_9FIRM</name>
<comment type="caution">
    <text evidence="3">The sequence shown here is derived from an EMBL/GenBank/DDBJ whole genome shotgun (WGS) entry which is preliminary data.</text>
</comment>
<dbReference type="Pfam" id="PF12849">
    <property type="entry name" value="PBP_like_2"/>
    <property type="match status" value="1"/>
</dbReference>
<dbReference type="Gene3D" id="3.40.190.10">
    <property type="entry name" value="Periplasmic binding protein-like II"/>
    <property type="match status" value="2"/>
</dbReference>
<dbReference type="InterPro" id="IPR050962">
    <property type="entry name" value="Phosphate-bind_PstS"/>
</dbReference>
<evidence type="ECO:0000313" key="3">
    <source>
        <dbReference type="EMBL" id="MCC2749028.1"/>
    </source>
</evidence>
<feature type="non-terminal residue" evidence="3">
    <location>
        <position position="75"/>
    </location>
</feature>
<proteinExistence type="inferred from homology"/>
<dbReference type="InterPro" id="IPR024370">
    <property type="entry name" value="PBP_domain"/>
</dbReference>
<sequence>AYNPSGSGAGVQTFLTGATAWAGSDKALADDEVEQSKSVCANGTAFDVPVYVSPIAVIFNLKGVSDAGKHINMDA</sequence>
<dbReference type="PANTHER" id="PTHR42996">
    <property type="entry name" value="PHOSPHATE-BINDING PROTEIN PSTS"/>
    <property type="match status" value="1"/>
</dbReference>
<dbReference type="AlphaFoldDB" id="A0AAW4WQZ7"/>
<dbReference type="PANTHER" id="PTHR42996:SF1">
    <property type="entry name" value="PHOSPHATE-BINDING PROTEIN PSTS"/>
    <property type="match status" value="1"/>
</dbReference>
<reference evidence="3" key="1">
    <citation type="submission" date="2021-10" db="EMBL/GenBank/DDBJ databases">
        <title>Collection of gut derived symbiotic bacterial strains cultured from healthy donors.</title>
        <authorList>
            <person name="Lin H."/>
            <person name="Littmann E."/>
            <person name="Claire K."/>
            <person name="Pamer E."/>
        </authorList>
    </citation>
    <scope>NUCLEOTIDE SEQUENCE</scope>
    <source>
        <strain evidence="3">MSK.22.92</strain>
    </source>
</reference>